<organism evidence="1 2">
    <name type="scientific">Ramlibacter ginsenosidimutans</name>
    <dbReference type="NCBI Taxonomy" id="502333"/>
    <lineage>
        <taxon>Bacteria</taxon>
        <taxon>Pseudomonadati</taxon>
        <taxon>Pseudomonadota</taxon>
        <taxon>Betaproteobacteria</taxon>
        <taxon>Burkholderiales</taxon>
        <taxon>Comamonadaceae</taxon>
        <taxon>Ramlibacter</taxon>
    </lineage>
</organism>
<sequence>MEIVHRAAPCRNVPVTFTLERTEVHCLRNWEFPVLVARCAAATLLFCGAVSVNAGEQIVTLRSPSSRGEVTLALAPSVQTTQPRNTGFLIFHVEYPSGKSVSVSPLAAPSPSVLNITLEPRGGHNTRTEWMVSHALPQRPANPSAREWLAREERGVRVYAYRTRHGEEPETHVFTGSDGSLVGVQIAYPPFVKNSVSRRYMEDIEVTYLSPKGVDVRSVDEFVVAFLKRNVSILGRGK</sequence>
<dbReference type="EMBL" id="JAEPWM010000003">
    <property type="protein sequence ID" value="MBK6006350.1"/>
    <property type="molecule type" value="Genomic_DNA"/>
</dbReference>
<reference evidence="1" key="1">
    <citation type="journal article" date="2012" name="J. Microbiol. Biotechnol.">
        <title>Ramlibacter ginsenosidimutans sp. nov., with ginsenoside-converting activity.</title>
        <authorList>
            <person name="Wang L."/>
            <person name="An D.S."/>
            <person name="Kim S.G."/>
            <person name="Jin F.X."/>
            <person name="Kim S.C."/>
            <person name="Lee S.T."/>
            <person name="Im W.T."/>
        </authorList>
    </citation>
    <scope>NUCLEOTIDE SEQUENCE</scope>
    <source>
        <strain evidence="1">KACC 17527</strain>
    </source>
</reference>
<comment type="caution">
    <text evidence="1">The sequence shown here is derived from an EMBL/GenBank/DDBJ whole genome shotgun (WGS) entry which is preliminary data.</text>
</comment>
<name>A0A934WM74_9BURK</name>
<gene>
    <name evidence="1" type="ORF">JJB11_09630</name>
</gene>
<dbReference type="RefSeq" id="WP_201169304.1">
    <property type="nucleotide sequence ID" value="NZ_JAEPWM010000003.1"/>
</dbReference>
<dbReference type="Proteomes" id="UP000630528">
    <property type="component" value="Unassembled WGS sequence"/>
</dbReference>
<dbReference type="AlphaFoldDB" id="A0A934WM74"/>
<evidence type="ECO:0000313" key="2">
    <source>
        <dbReference type="Proteomes" id="UP000630528"/>
    </source>
</evidence>
<reference evidence="1" key="2">
    <citation type="submission" date="2021-01" db="EMBL/GenBank/DDBJ databases">
        <authorList>
            <person name="Kang M."/>
        </authorList>
    </citation>
    <scope>NUCLEOTIDE SEQUENCE</scope>
    <source>
        <strain evidence="1">KACC 17527</strain>
    </source>
</reference>
<evidence type="ECO:0000313" key="1">
    <source>
        <dbReference type="EMBL" id="MBK6006350.1"/>
    </source>
</evidence>
<accession>A0A934WM74</accession>
<protein>
    <submittedName>
        <fullName evidence="1">Uncharacterized protein</fullName>
    </submittedName>
</protein>
<keyword evidence="2" id="KW-1185">Reference proteome</keyword>
<proteinExistence type="predicted"/>